<keyword evidence="2" id="KW-1185">Reference proteome</keyword>
<dbReference type="EMBL" id="JYDW01000234">
    <property type="protein sequence ID" value="KRZ51221.1"/>
    <property type="molecule type" value="Genomic_DNA"/>
</dbReference>
<sequence length="79" mass="9041">MEDSNYIYSVLILGEFIVNGRDVIVPLARGCAEFSYQGSNPEMKRKNRGAVPLCRALKQKLKFIHQDLGRPQIRDSFLQ</sequence>
<protein>
    <submittedName>
        <fullName evidence="1">Uncharacterized protein</fullName>
    </submittedName>
</protein>
<reference evidence="1 2" key="1">
    <citation type="submission" date="2015-05" db="EMBL/GenBank/DDBJ databases">
        <title>Evolution of Trichinella species and genotypes.</title>
        <authorList>
            <person name="Korhonen P.K."/>
            <person name="Edoardo P."/>
            <person name="Giuseppe L.R."/>
            <person name="Gasser R.B."/>
        </authorList>
    </citation>
    <scope>NUCLEOTIDE SEQUENCE [LARGE SCALE GENOMIC DNA]</scope>
    <source>
        <strain evidence="1">ISS10</strain>
    </source>
</reference>
<accession>A0A0V1KW77</accession>
<dbReference type="Proteomes" id="UP000054721">
    <property type="component" value="Unassembled WGS sequence"/>
</dbReference>
<dbReference type="AlphaFoldDB" id="A0A0V1KW77"/>
<proteinExistence type="predicted"/>
<evidence type="ECO:0000313" key="1">
    <source>
        <dbReference type="EMBL" id="KRZ51221.1"/>
    </source>
</evidence>
<comment type="caution">
    <text evidence="1">The sequence shown here is derived from an EMBL/GenBank/DDBJ whole genome shotgun (WGS) entry which is preliminary data.</text>
</comment>
<name>A0A0V1KW77_9BILA</name>
<gene>
    <name evidence="1" type="ORF">T02_14548</name>
</gene>
<evidence type="ECO:0000313" key="2">
    <source>
        <dbReference type="Proteomes" id="UP000054721"/>
    </source>
</evidence>
<organism evidence="1 2">
    <name type="scientific">Trichinella nativa</name>
    <dbReference type="NCBI Taxonomy" id="6335"/>
    <lineage>
        <taxon>Eukaryota</taxon>
        <taxon>Metazoa</taxon>
        <taxon>Ecdysozoa</taxon>
        <taxon>Nematoda</taxon>
        <taxon>Enoplea</taxon>
        <taxon>Dorylaimia</taxon>
        <taxon>Trichinellida</taxon>
        <taxon>Trichinellidae</taxon>
        <taxon>Trichinella</taxon>
    </lineage>
</organism>